<feature type="region of interest" description="Disordered" evidence="1">
    <location>
        <begin position="329"/>
        <end position="369"/>
    </location>
</feature>
<keyword evidence="3" id="KW-1185">Reference proteome</keyword>
<gene>
    <name evidence="2" type="ORF">CMUS01_06315</name>
</gene>
<proteinExistence type="predicted"/>
<evidence type="ECO:0000313" key="3">
    <source>
        <dbReference type="Proteomes" id="UP000639643"/>
    </source>
</evidence>
<reference evidence="2" key="1">
    <citation type="journal article" date="2020" name="Phytopathology">
        <title>Genome Sequence Resources of Colletotrichum truncatum, C. plurivorum, C. musicola, and C. sojae: Four Species Pathogenic to Soybean (Glycine max).</title>
        <authorList>
            <person name="Rogerio F."/>
            <person name="Boufleur T.R."/>
            <person name="Ciampi-Guillardi M."/>
            <person name="Sukno S.A."/>
            <person name="Thon M.R."/>
            <person name="Massola Junior N.S."/>
            <person name="Baroncelli R."/>
        </authorList>
    </citation>
    <scope>NUCLEOTIDE SEQUENCE</scope>
    <source>
        <strain evidence="2">LFN0074</strain>
    </source>
</reference>
<organism evidence="2 3">
    <name type="scientific">Colletotrichum musicola</name>
    <dbReference type="NCBI Taxonomy" id="2175873"/>
    <lineage>
        <taxon>Eukaryota</taxon>
        <taxon>Fungi</taxon>
        <taxon>Dikarya</taxon>
        <taxon>Ascomycota</taxon>
        <taxon>Pezizomycotina</taxon>
        <taxon>Sordariomycetes</taxon>
        <taxon>Hypocreomycetidae</taxon>
        <taxon>Glomerellales</taxon>
        <taxon>Glomerellaceae</taxon>
        <taxon>Colletotrichum</taxon>
        <taxon>Colletotrichum orchidearum species complex</taxon>
    </lineage>
</organism>
<comment type="caution">
    <text evidence="2">The sequence shown here is derived from an EMBL/GenBank/DDBJ whole genome shotgun (WGS) entry which is preliminary data.</text>
</comment>
<feature type="compositionally biased region" description="Polar residues" evidence="1">
    <location>
        <begin position="166"/>
        <end position="177"/>
    </location>
</feature>
<sequence length="495" mass="53637">MPDGNYDMTPVTRPRADALLTDLKIIDSHWDLAREVIARRRTMLEFEKLNPYGVTTADRAALKKSYQKVYKATQKYYKSEEEKESAHLRVAEEDQEFAPQQEFTALGRPKRKAFKVQNWDFTDQIFIDEDDSEPAPASDSHKRKKTQANEDKKSTINPDHKPALSHQPTPAFTIPSASGDQERTLLSKAVPVPAFIAAHHQGGFSHQFAPAYGNHQRTLSHQSTSVPPTASFVAIIKQGVLHNKATPTPGSSAAFNHDRFFHRQATPVSAVPFAAAIASSAPGTQKPAIASSDPKPQKKAAPSFTDYYLNKYPPSQAFGGLGVPAPKASEPVFQPVRNDNDNADSVASATPAHRGRRNSGIDGLPTIPDSDFEEEEKFHNSCVAPAAAMGTGRTPHRNATPRNARQTAAPAGNDIFATPAVSNAPSVPGVGASAVVSIKEIMEEVSRLTAARDTAVSRLSEAVFGAMAPGGPRAPLLQDDQFDAMLQLLGRARRQ</sequence>
<protein>
    <submittedName>
        <fullName evidence="2">Uncharacterized protein</fullName>
    </submittedName>
</protein>
<evidence type="ECO:0000313" key="2">
    <source>
        <dbReference type="EMBL" id="KAF6833999.1"/>
    </source>
</evidence>
<evidence type="ECO:0000256" key="1">
    <source>
        <dbReference type="SAM" id="MobiDB-lite"/>
    </source>
</evidence>
<dbReference type="OrthoDB" id="4819134at2759"/>
<dbReference type="EMBL" id="WIGM01000204">
    <property type="protein sequence ID" value="KAF6833999.1"/>
    <property type="molecule type" value="Genomic_DNA"/>
</dbReference>
<accession>A0A8H6KM07</accession>
<feature type="region of interest" description="Disordered" evidence="1">
    <location>
        <begin position="127"/>
        <end position="177"/>
    </location>
</feature>
<dbReference type="AlphaFoldDB" id="A0A8H6KM07"/>
<name>A0A8H6KM07_9PEZI</name>
<dbReference type="Proteomes" id="UP000639643">
    <property type="component" value="Unassembled WGS sequence"/>
</dbReference>
<feature type="compositionally biased region" description="Basic and acidic residues" evidence="1">
    <location>
        <begin position="147"/>
        <end position="162"/>
    </location>
</feature>